<sequence length="63" mass="7058">MIRAYEDGPLLVRGDFQLQDENGDPIDARRDTIALCRCDKSALKPFCDGSHVLVRRGRVARNG</sequence>
<keyword evidence="7" id="KW-1185">Reference proteome</keyword>
<evidence type="ECO:0000256" key="3">
    <source>
        <dbReference type="ARBA" id="ARBA00023004"/>
    </source>
</evidence>
<protein>
    <recommendedName>
        <fullName evidence="5">Iron-binding zinc finger CDGSH type domain-containing protein</fullName>
    </recommendedName>
</protein>
<evidence type="ECO:0000313" key="7">
    <source>
        <dbReference type="Proteomes" id="UP001501319"/>
    </source>
</evidence>
<name>A0ABN2FCV9_9ACTN</name>
<dbReference type="InterPro" id="IPR018967">
    <property type="entry name" value="FeS-contain_CDGSH-typ"/>
</dbReference>
<comment type="caution">
    <text evidence="6">The sequence shown here is derived from an EMBL/GenBank/DDBJ whole genome shotgun (WGS) entry which is preliminary data.</text>
</comment>
<keyword evidence="4" id="KW-0411">Iron-sulfur</keyword>
<dbReference type="EMBL" id="BAAANE010000005">
    <property type="protein sequence ID" value="GAA1641168.1"/>
    <property type="molecule type" value="Genomic_DNA"/>
</dbReference>
<keyword evidence="1" id="KW-0001">2Fe-2S</keyword>
<evidence type="ECO:0000256" key="4">
    <source>
        <dbReference type="ARBA" id="ARBA00023014"/>
    </source>
</evidence>
<organism evidence="6 7">
    <name type="scientific">Kribbella alba</name>
    <dbReference type="NCBI Taxonomy" id="190197"/>
    <lineage>
        <taxon>Bacteria</taxon>
        <taxon>Bacillati</taxon>
        <taxon>Actinomycetota</taxon>
        <taxon>Actinomycetes</taxon>
        <taxon>Propionibacteriales</taxon>
        <taxon>Kribbellaceae</taxon>
        <taxon>Kribbella</taxon>
    </lineage>
</organism>
<accession>A0ABN2FCV9</accession>
<dbReference type="Gene3D" id="3.40.5.90">
    <property type="entry name" value="CDGSH iron-sulfur domain, mitoNEET-type"/>
    <property type="match status" value="1"/>
</dbReference>
<dbReference type="Pfam" id="PF09360">
    <property type="entry name" value="zf-CDGSH"/>
    <property type="match status" value="1"/>
</dbReference>
<feature type="domain" description="Iron-binding zinc finger CDGSH type" evidence="5">
    <location>
        <begin position="21"/>
        <end position="57"/>
    </location>
</feature>
<gene>
    <name evidence="6" type="ORF">GCM10009744_33890</name>
</gene>
<keyword evidence="3" id="KW-0408">Iron</keyword>
<proteinExistence type="predicted"/>
<evidence type="ECO:0000313" key="6">
    <source>
        <dbReference type="EMBL" id="GAA1641168.1"/>
    </source>
</evidence>
<dbReference type="Proteomes" id="UP001501319">
    <property type="component" value="Unassembled WGS sequence"/>
</dbReference>
<dbReference type="InterPro" id="IPR042216">
    <property type="entry name" value="MitoNEET_CISD"/>
</dbReference>
<reference evidence="6 7" key="1">
    <citation type="journal article" date="2019" name="Int. J. Syst. Evol. Microbiol.">
        <title>The Global Catalogue of Microorganisms (GCM) 10K type strain sequencing project: providing services to taxonomists for standard genome sequencing and annotation.</title>
        <authorList>
            <consortium name="The Broad Institute Genomics Platform"/>
            <consortium name="The Broad Institute Genome Sequencing Center for Infectious Disease"/>
            <person name="Wu L."/>
            <person name="Ma J."/>
        </authorList>
    </citation>
    <scope>NUCLEOTIDE SEQUENCE [LARGE SCALE GENOMIC DNA]</scope>
    <source>
        <strain evidence="6 7">JCM 14306</strain>
    </source>
</reference>
<evidence type="ECO:0000256" key="1">
    <source>
        <dbReference type="ARBA" id="ARBA00022714"/>
    </source>
</evidence>
<dbReference type="SMART" id="SM00704">
    <property type="entry name" value="ZnF_CDGSH"/>
    <property type="match status" value="1"/>
</dbReference>
<keyword evidence="2" id="KW-0479">Metal-binding</keyword>
<evidence type="ECO:0000259" key="5">
    <source>
        <dbReference type="SMART" id="SM00704"/>
    </source>
</evidence>
<evidence type="ECO:0000256" key="2">
    <source>
        <dbReference type="ARBA" id="ARBA00022723"/>
    </source>
</evidence>